<evidence type="ECO:0000256" key="5">
    <source>
        <dbReference type="ARBA" id="ARBA00023242"/>
    </source>
</evidence>
<dbReference type="InterPro" id="IPR025830">
    <property type="entry name" value="DNA_bnd_dom_ovate"/>
</dbReference>
<protein>
    <recommendedName>
        <fullName evidence="6">Transcription repressor</fullName>
    </recommendedName>
    <alternativeName>
        <fullName evidence="6">Ovate family protein</fullName>
    </alternativeName>
</protein>
<evidence type="ECO:0000313" key="10">
    <source>
        <dbReference type="Proteomes" id="UP001359559"/>
    </source>
</evidence>
<keyword evidence="4 6" id="KW-0804">Transcription</keyword>
<feature type="compositionally biased region" description="Low complexity" evidence="7">
    <location>
        <begin position="40"/>
        <end position="51"/>
    </location>
</feature>
<comment type="subcellular location">
    <subcellularLocation>
        <location evidence="1 6">Nucleus</location>
    </subcellularLocation>
</comment>
<evidence type="ECO:0000256" key="7">
    <source>
        <dbReference type="SAM" id="MobiDB-lite"/>
    </source>
</evidence>
<dbReference type="EMBL" id="JAYKXN010000003">
    <property type="protein sequence ID" value="KAK7301578.1"/>
    <property type="molecule type" value="Genomic_DNA"/>
</dbReference>
<evidence type="ECO:0000256" key="6">
    <source>
        <dbReference type="RuleBase" id="RU367028"/>
    </source>
</evidence>
<comment type="function">
    <text evidence="6">Transcriptional repressor that regulates multiple aspects of plant growth and development.</text>
</comment>
<dbReference type="GO" id="GO:0003677">
    <property type="term" value="F:DNA binding"/>
    <property type="evidence" value="ECO:0007669"/>
    <property type="project" value="InterPro"/>
</dbReference>
<evidence type="ECO:0000256" key="4">
    <source>
        <dbReference type="ARBA" id="ARBA00023163"/>
    </source>
</evidence>
<dbReference type="PROSITE" id="PS51754">
    <property type="entry name" value="OVATE"/>
    <property type="match status" value="1"/>
</dbReference>
<comment type="caution">
    <text evidence="9">The sequence shown here is derived from an EMBL/GenBank/DDBJ whole genome shotgun (WGS) entry which is preliminary data.</text>
</comment>
<feature type="region of interest" description="Disordered" evidence="7">
    <location>
        <begin position="27"/>
        <end position="51"/>
    </location>
</feature>
<keyword evidence="5 6" id="KW-0539">Nucleus</keyword>
<proteinExistence type="predicted"/>
<name>A0AAN9PKR0_CLITE</name>
<keyword evidence="2 6" id="KW-0678">Repressor</keyword>
<accession>A0AAN9PKR0</accession>
<keyword evidence="10" id="KW-1185">Reference proteome</keyword>
<keyword evidence="3 6" id="KW-0805">Transcription regulation</keyword>
<dbReference type="GO" id="GO:0045892">
    <property type="term" value="P:negative regulation of DNA-templated transcription"/>
    <property type="evidence" value="ECO:0007669"/>
    <property type="project" value="UniProtKB-UniRule"/>
</dbReference>
<feature type="compositionally biased region" description="Basic residues" evidence="7">
    <location>
        <begin position="27"/>
        <end position="36"/>
    </location>
</feature>
<evidence type="ECO:0000256" key="2">
    <source>
        <dbReference type="ARBA" id="ARBA00022491"/>
    </source>
</evidence>
<feature type="compositionally biased region" description="Low complexity" evidence="7">
    <location>
        <begin position="265"/>
        <end position="276"/>
    </location>
</feature>
<dbReference type="PANTHER" id="PTHR33057">
    <property type="entry name" value="TRANSCRIPTION REPRESSOR OFP7-RELATED"/>
    <property type="match status" value="1"/>
</dbReference>
<dbReference type="NCBIfam" id="TIGR01568">
    <property type="entry name" value="A_thal_3678"/>
    <property type="match status" value="1"/>
</dbReference>
<dbReference type="InterPro" id="IPR038933">
    <property type="entry name" value="Ovate"/>
</dbReference>
<sequence>MGNNRFKLSDMIPNAWFYKLKDMSKSRKRNGHHVMKNKASSPTSSQRSQPTRYSHYFSIEPNKYGKLYNSPVFTKHSDNTFIDSPRRSSKRRAKRKTIYKPSPTVLVSSPVMETCSCHSTSNWIKPKNQTQYSPNYYVNSLESSSESNLHEFVSSESDESDKFTVPDLLSGLPSESSCRVSSSTNDIIIDMKNEPFIENFDGFDTISQLGLAPILTKPVRLDDKVIEATELRRACKLDELRTHQSPSVKIDKEENSVGKRERKTSSVARISSSNSSGIKLRVNSPKLASKKVQAYARRSVSSKANRGSMSTSFPDGFAVVKSSLDPQRDFRESMVEMIVENNIWAPKALENLLACYLSLNSRDYHDLIVKAFEEIWYDMAQLKM</sequence>
<organism evidence="9 10">
    <name type="scientific">Clitoria ternatea</name>
    <name type="common">Butterfly pea</name>
    <dbReference type="NCBI Taxonomy" id="43366"/>
    <lineage>
        <taxon>Eukaryota</taxon>
        <taxon>Viridiplantae</taxon>
        <taxon>Streptophyta</taxon>
        <taxon>Embryophyta</taxon>
        <taxon>Tracheophyta</taxon>
        <taxon>Spermatophyta</taxon>
        <taxon>Magnoliopsida</taxon>
        <taxon>eudicotyledons</taxon>
        <taxon>Gunneridae</taxon>
        <taxon>Pentapetalae</taxon>
        <taxon>rosids</taxon>
        <taxon>fabids</taxon>
        <taxon>Fabales</taxon>
        <taxon>Fabaceae</taxon>
        <taxon>Papilionoideae</taxon>
        <taxon>50 kb inversion clade</taxon>
        <taxon>NPAAA clade</taxon>
        <taxon>indigoferoid/millettioid clade</taxon>
        <taxon>Phaseoleae</taxon>
        <taxon>Clitoria</taxon>
    </lineage>
</organism>
<evidence type="ECO:0000259" key="8">
    <source>
        <dbReference type="PROSITE" id="PS51754"/>
    </source>
</evidence>
<evidence type="ECO:0000313" key="9">
    <source>
        <dbReference type="EMBL" id="KAK7301578.1"/>
    </source>
</evidence>
<dbReference type="GO" id="GO:0005634">
    <property type="term" value="C:nucleus"/>
    <property type="evidence" value="ECO:0007669"/>
    <property type="project" value="UniProtKB-SubCell"/>
</dbReference>
<evidence type="ECO:0000256" key="3">
    <source>
        <dbReference type="ARBA" id="ARBA00023015"/>
    </source>
</evidence>
<reference evidence="9 10" key="1">
    <citation type="submission" date="2024-01" db="EMBL/GenBank/DDBJ databases">
        <title>The genomes of 5 underutilized Papilionoideae crops provide insights into root nodulation and disease resistance.</title>
        <authorList>
            <person name="Yuan L."/>
        </authorList>
    </citation>
    <scope>NUCLEOTIDE SEQUENCE [LARGE SCALE GENOMIC DNA]</scope>
    <source>
        <strain evidence="9">LY-2023</strain>
        <tissue evidence="9">Leaf</tissue>
    </source>
</reference>
<feature type="region of interest" description="Disordered" evidence="7">
    <location>
        <begin position="246"/>
        <end position="278"/>
    </location>
</feature>
<dbReference type="InterPro" id="IPR006458">
    <property type="entry name" value="Ovate_C"/>
</dbReference>
<evidence type="ECO:0000256" key="1">
    <source>
        <dbReference type="ARBA" id="ARBA00004123"/>
    </source>
</evidence>
<dbReference type="Proteomes" id="UP001359559">
    <property type="component" value="Unassembled WGS sequence"/>
</dbReference>
<dbReference type="AlphaFoldDB" id="A0AAN9PKR0"/>
<dbReference type="Pfam" id="PF13724">
    <property type="entry name" value="DNA_binding_2"/>
    <property type="match status" value="1"/>
</dbReference>
<feature type="compositionally biased region" description="Basic and acidic residues" evidence="7">
    <location>
        <begin position="249"/>
        <end position="259"/>
    </location>
</feature>
<dbReference type="PANTHER" id="PTHR33057:SF128">
    <property type="entry name" value="TRANSCRIPTION REPRESSOR OFP3"/>
    <property type="match status" value="1"/>
</dbReference>
<dbReference type="Pfam" id="PF04844">
    <property type="entry name" value="Ovate"/>
    <property type="match status" value="1"/>
</dbReference>
<gene>
    <name evidence="9" type="ORF">RJT34_12445</name>
</gene>
<feature type="domain" description="OVATE" evidence="8">
    <location>
        <begin position="319"/>
        <end position="378"/>
    </location>
</feature>